<evidence type="ECO:0000313" key="2">
    <source>
        <dbReference type="EMBL" id="WCO68354.1"/>
    </source>
</evidence>
<dbReference type="KEGG" id="ima:PO878_06385"/>
<proteinExistence type="predicted"/>
<name>A0AAE9YC55_9ACTN</name>
<keyword evidence="3" id="KW-1185">Reference proteome</keyword>
<reference evidence="2" key="1">
    <citation type="submission" date="2023-01" db="EMBL/GenBank/DDBJ databases">
        <title>The diversity of Class Acidimicrobiia in South China Sea sediment environments and the proposal of Iamia marina sp. nov., a novel species of the genus Iamia.</title>
        <authorList>
            <person name="He Y."/>
            <person name="Tian X."/>
        </authorList>
    </citation>
    <scope>NUCLEOTIDE SEQUENCE</scope>
    <source>
        <strain evidence="2">DSM 19957</strain>
    </source>
</reference>
<organism evidence="2 3">
    <name type="scientific">Iamia majanohamensis</name>
    <dbReference type="NCBI Taxonomy" id="467976"/>
    <lineage>
        <taxon>Bacteria</taxon>
        <taxon>Bacillati</taxon>
        <taxon>Actinomycetota</taxon>
        <taxon>Acidimicrobiia</taxon>
        <taxon>Acidimicrobiales</taxon>
        <taxon>Iamiaceae</taxon>
        <taxon>Iamia</taxon>
    </lineage>
</organism>
<dbReference type="Proteomes" id="UP001216390">
    <property type="component" value="Chromosome"/>
</dbReference>
<sequence length="78" mass="8134">MTIAVIAAICVVLLILGFLVPRLSRHPQKGVDKGLGTAQRAGGKAPGPIGRLLSKQFGKSRKATNKSASLGRKGRSKV</sequence>
<evidence type="ECO:0000313" key="3">
    <source>
        <dbReference type="Proteomes" id="UP001216390"/>
    </source>
</evidence>
<feature type="region of interest" description="Disordered" evidence="1">
    <location>
        <begin position="29"/>
        <end position="78"/>
    </location>
</feature>
<dbReference type="InterPro" id="IPR045636">
    <property type="entry name" value="DUF6411"/>
</dbReference>
<dbReference type="AlphaFoldDB" id="A0AAE9YC55"/>
<dbReference type="Pfam" id="PF19949">
    <property type="entry name" value="DUF6411"/>
    <property type="match status" value="1"/>
</dbReference>
<protein>
    <submittedName>
        <fullName evidence="2">DUF6411 family protein</fullName>
    </submittedName>
</protein>
<gene>
    <name evidence="2" type="ORF">PO878_06385</name>
</gene>
<dbReference type="EMBL" id="CP116942">
    <property type="protein sequence ID" value="WCO68354.1"/>
    <property type="molecule type" value="Genomic_DNA"/>
</dbReference>
<evidence type="ECO:0000256" key="1">
    <source>
        <dbReference type="SAM" id="MobiDB-lite"/>
    </source>
</evidence>
<accession>A0AAE9YC55</accession>
<dbReference type="RefSeq" id="WP_272737871.1">
    <property type="nucleotide sequence ID" value="NZ_CP116942.1"/>
</dbReference>